<reference evidence="2 3" key="1">
    <citation type="submission" date="2023-08" db="EMBL/GenBank/DDBJ databases">
        <title>Black Yeasts Isolated from many extreme environments.</title>
        <authorList>
            <person name="Coleine C."/>
            <person name="Stajich J.E."/>
            <person name="Selbmann L."/>
        </authorList>
    </citation>
    <scope>NUCLEOTIDE SEQUENCE [LARGE SCALE GENOMIC DNA]</scope>
    <source>
        <strain evidence="2 3">CCFEE 536</strain>
    </source>
</reference>
<dbReference type="EMBL" id="JAVRRA010000016">
    <property type="protein sequence ID" value="KAK5296610.1"/>
    <property type="molecule type" value="Genomic_DNA"/>
</dbReference>
<evidence type="ECO:0000313" key="3">
    <source>
        <dbReference type="Proteomes" id="UP001357485"/>
    </source>
</evidence>
<name>A0ABR0M8R4_9PEZI</name>
<sequence>MPLDPSMSQPSGVVPLALTEYVIPPSSNQNPEDSTSFLPSQATWSEDSLDPSQGVLEYIPFAPRTVIAFLQNDQAEPRVSNKQASKHRPP</sequence>
<protein>
    <submittedName>
        <fullName evidence="2">Uncharacterized protein</fullName>
    </submittedName>
</protein>
<gene>
    <name evidence="2" type="ORF">LTR16_000586</name>
</gene>
<keyword evidence="3" id="KW-1185">Reference proteome</keyword>
<proteinExistence type="predicted"/>
<evidence type="ECO:0000256" key="1">
    <source>
        <dbReference type="SAM" id="MobiDB-lite"/>
    </source>
</evidence>
<evidence type="ECO:0000313" key="2">
    <source>
        <dbReference type="EMBL" id="KAK5296610.1"/>
    </source>
</evidence>
<comment type="caution">
    <text evidence="2">The sequence shown here is derived from an EMBL/GenBank/DDBJ whole genome shotgun (WGS) entry which is preliminary data.</text>
</comment>
<organism evidence="2 3">
    <name type="scientific">Cryomyces antarcticus</name>
    <dbReference type="NCBI Taxonomy" id="329879"/>
    <lineage>
        <taxon>Eukaryota</taxon>
        <taxon>Fungi</taxon>
        <taxon>Dikarya</taxon>
        <taxon>Ascomycota</taxon>
        <taxon>Pezizomycotina</taxon>
        <taxon>Dothideomycetes</taxon>
        <taxon>Dothideomycetes incertae sedis</taxon>
        <taxon>Cryomyces</taxon>
    </lineage>
</organism>
<dbReference type="Proteomes" id="UP001357485">
    <property type="component" value="Unassembled WGS sequence"/>
</dbReference>
<feature type="compositionally biased region" description="Polar residues" evidence="1">
    <location>
        <begin position="25"/>
        <end position="45"/>
    </location>
</feature>
<accession>A0ABR0M8R4</accession>
<feature type="region of interest" description="Disordered" evidence="1">
    <location>
        <begin position="24"/>
        <end position="45"/>
    </location>
</feature>